<dbReference type="Proteomes" id="UP000554488">
    <property type="component" value="Unassembled WGS sequence"/>
</dbReference>
<sequence>MKKKAVAVLTAISILIAGLTGCQTATKSYGGKTTIKLEPNQKLEEITWKDNSLWYLTRPMTNEDIAETHTFQQQSNFGVFEGTVTIIESKE</sequence>
<dbReference type="EMBL" id="JABWDC010000001">
    <property type="protein sequence ID" value="NUN85038.1"/>
    <property type="molecule type" value="Genomic_DNA"/>
</dbReference>
<feature type="signal peptide" evidence="1">
    <location>
        <begin position="1"/>
        <end position="22"/>
    </location>
</feature>
<comment type="caution">
    <text evidence="2">The sequence shown here is derived from an EMBL/GenBank/DDBJ whole genome shotgun (WGS) entry which is preliminary data.</text>
</comment>
<name>A0A849XML8_9FIRM</name>
<evidence type="ECO:0000313" key="3">
    <source>
        <dbReference type="Proteomes" id="UP000554488"/>
    </source>
</evidence>
<accession>A0A849XML8</accession>
<gene>
    <name evidence="2" type="ORF">HUU93_00215</name>
</gene>
<dbReference type="PROSITE" id="PS51257">
    <property type="entry name" value="PROKAR_LIPOPROTEIN"/>
    <property type="match status" value="1"/>
</dbReference>
<proteinExistence type="predicted"/>
<evidence type="ECO:0000256" key="1">
    <source>
        <dbReference type="SAM" id="SignalP"/>
    </source>
</evidence>
<evidence type="ECO:0000313" key="2">
    <source>
        <dbReference type="EMBL" id="NUN85038.1"/>
    </source>
</evidence>
<dbReference type="AlphaFoldDB" id="A0A849XML8"/>
<feature type="chain" id="PRO_5038930760" evidence="1">
    <location>
        <begin position="23"/>
        <end position="91"/>
    </location>
</feature>
<organism evidence="2 3">
    <name type="scientific">Coprococcus comes</name>
    <dbReference type="NCBI Taxonomy" id="410072"/>
    <lineage>
        <taxon>Bacteria</taxon>
        <taxon>Bacillati</taxon>
        <taxon>Bacillota</taxon>
        <taxon>Clostridia</taxon>
        <taxon>Lachnospirales</taxon>
        <taxon>Lachnospiraceae</taxon>
        <taxon>Coprococcus</taxon>
    </lineage>
</organism>
<protein>
    <submittedName>
        <fullName evidence="2">Uncharacterized protein</fullName>
    </submittedName>
</protein>
<reference evidence="2 3" key="1">
    <citation type="submission" date="2020-04" db="EMBL/GenBank/DDBJ databases">
        <authorList>
            <person name="Pieper L."/>
        </authorList>
    </citation>
    <scope>NUCLEOTIDE SEQUENCE [LARGE SCALE GENOMIC DNA]</scope>
    <source>
        <strain evidence="2 3">F22</strain>
    </source>
</reference>
<keyword evidence="1" id="KW-0732">Signal</keyword>
<dbReference type="RefSeq" id="WP_175305075.1">
    <property type="nucleotide sequence ID" value="NZ_JABWDC010000001.1"/>
</dbReference>
<reference evidence="2 3" key="2">
    <citation type="submission" date="2020-07" db="EMBL/GenBank/DDBJ databases">
        <title>Bacterial metabolism rescues the inhibition of intestinal drug absorption by food and drug additives.</title>
        <authorList>
            <person name="Zou L."/>
            <person name="Spanogiannopoulos P."/>
            <person name="Chien H.-C."/>
            <person name="Pieper L.M."/>
            <person name="Cai W."/>
            <person name="Khuri N."/>
            <person name="Pottel J."/>
            <person name="Vora B."/>
            <person name="Ni Z."/>
            <person name="Tsakalozou E."/>
            <person name="Zhang W."/>
            <person name="Shoichet B.K."/>
            <person name="Giacomini K.M."/>
            <person name="Turnbaugh P.J."/>
        </authorList>
    </citation>
    <scope>NUCLEOTIDE SEQUENCE [LARGE SCALE GENOMIC DNA]</scope>
    <source>
        <strain evidence="2 3">F22</strain>
    </source>
</reference>